<reference evidence="1" key="1">
    <citation type="submission" date="2020-11" db="EMBL/GenBank/DDBJ databases">
        <authorList>
            <consortium name="DOE Joint Genome Institute"/>
            <person name="Ahrendt S."/>
            <person name="Riley R."/>
            <person name="Andreopoulos W."/>
            <person name="Labutti K."/>
            <person name="Pangilinan J."/>
            <person name="Ruiz-Duenas F.J."/>
            <person name="Barrasa J.M."/>
            <person name="Sanchez-Garcia M."/>
            <person name="Camarero S."/>
            <person name="Miyauchi S."/>
            <person name="Serrano A."/>
            <person name="Linde D."/>
            <person name="Babiker R."/>
            <person name="Drula E."/>
            <person name="Ayuso-Fernandez I."/>
            <person name="Pacheco R."/>
            <person name="Padilla G."/>
            <person name="Ferreira P."/>
            <person name="Barriuso J."/>
            <person name="Kellner H."/>
            <person name="Castanera R."/>
            <person name="Alfaro M."/>
            <person name="Ramirez L."/>
            <person name="Pisabarro A.G."/>
            <person name="Kuo A."/>
            <person name="Tritt A."/>
            <person name="Lipzen A."/>
            <person name="He G."/>
            <person name="Yan M."/>
            <person name="Ng V."/>
            <person name="Cullen D."/>
            <person name="Martin F."/>
            <person name="Rosso M.-N."/>
            <person name="Henrissat B."/>
            <person name="Hibbett D."/>
            <person name="Martinez A.T."/>
            <person name="Grigoriev I.V."/>
        </authorList>
    </citation>
    <scope>NUCLEOTIDE SEQUENCE</scope>
    <source>
        <strain evidence="1">ATCC 90797</strain>
    </source>
</reference>
<dbReference type="OrthoDB" id="3270019at2759"/>
<proteinExistence type="predicted"/>
<dbReference type="PANTHER" id="PTHR33266">
    <property type="entry name" value="CHROMOSOME 15, WHOLE GENOME SHOTGUN SEQUENCE"/>
    <property type="match status" value="1"/>
</dbReference>
<comment type="caution">
    <text evidence="1">The sequence shown here is derived from an EMBL/GenBank/DDBJ whole genome shotgun (WGS) entry which is preliminary data.</text>
</comment>
<protein>
    <submittedName>
        <fullName evidence="1">Uncharacterized protein</fullName>
    </submittedName>
</protein>
<dbReference type="AlphaFoldDB" id="A0A9P6A1K8"/>
<accession>A0A9P6A1K8</accession>
<dbReference type="Proteomes" id="UP000807025">
    <property type="component" value="Unassembled WGS sequence"/>
</dbReference>
<dbReference type="EMBL" id="MU154544">
    <property type="protein sequence ID" value="KAF9497387.1"/>
    <property type="molecule type" value="Genomic_DNA"/>
</dbReference>
<dbReference type="PANTHER" id="PTHR33266:SF1">
    <property type="entry name" value="F-BOX DOMAIN-CONTAINING PROTEIN"/>
    <property type="match status" value="1"/>
</dbReference>
<evidence type="ECO:0000313" key="2">
    <source>
        <dbReference type="Proteomes" id="UP000807025"/>
    </source>
</evidence>
<organism evidence="1 2">
    <name type="scientific">Pleurotus eryngii</name>
    <name type="common">Boletus of the steppes</name>
    <dbReference type="NCBI Taxonomy" id="5323"/>
    <lineage>
        <taxon>Eukaryota</taxon>
        <taxon>Fungi</taxon>
        <taxon>Dikarya</taxon>
        <taxon>Basidiomycota</taxon>
        <taxon>Agaricomycotina</taxon>
        <taxon>Agaricomycetes</taxon>
        <taxon>Agaricomycetidae</taxon>
        <taxon>Agaricales</taxon>
        <taxon>Pleurotineae</taxon>
        <taxon>Pleurotaceae</taxon>
        <taxon>Pleurotus</taxon>
    </lineage>
</organism>
<gene>
    <name evidence="1" type="ORF">BDN71DRAFT_1429563</name>
</gene>
<name>A0A9P6A1K8_PLEER</name>
<sequence>MEQPGEAMHSIVNTIISKLTGCDTNFISELIHSHPRVVYSIQEDCEVIISGLSSEPLVTEVAAIMMNSDQLGSEPMAVWHILAQYVAQGLMGQGNGGELLGCTISIMAMDQAISGCPTLAKLKYQISIEVNKYFEALLTDKEWKALRASVPANFLNLRKEDSVWLFEDAFCSTYVHFSHYSRARDSSLLNIDYLWALWIHGVAIQCHPRQEHTKVFM</sequence>
<keyword evidence="2" id="KW-1185">Reference proteome</keyword>
<evidence type="ECO:0000313" key="1">
    <source>
        <dbReference type="EMBL" id="KAF9497387.1"/>
    </source>
</evidence>